<evidence type="ECO:0000256" key="1">
    <source>
        <dbReference type="SAM" id="Phobius"/>
    </source>
</evidence>
<proteinExistence type="predicted"/>
<reference evidence="2" key="1">
    <citation type="submission" date="2021-06" db="EMBL/GenBank/DDBJ databases">
        <authorList>
            <person name="Kallberg Y."/>
            <person name="Tangrot J."/>
            <person name="Rosling A."/>
        </authorList>
    </citation>
    <scope>NUCLEOTIDE SEQUENCE</scope>
    <source>
        <strain evidence="2">MA453B</strain>
    </source>
</reference>
<keyword evidence="1" id="KW-0812">Transmembrane</keyword>
<dbReference type="Proteomes" id="UP000789405">
    <property type="component" value="Unassembled WGS sequence"/>
</dbReference>
<evidence type="ECO:0000313" key="2">
    <source>
        <dbReference type="EMBL" id="CAG8806696.1"/>
    </source>
</evidence>
<keyword evidence="1" id="KW-1133">Transmembrane helix</keyword>
<feature type="non-terminal residue" evidence="2">
    <location>
        <position position="1"/>
    </location>
</feature>
<organism evidence="2 3">
    <name type="scientific">Dentiscutata erythropus</name>
    <dbReference type="NCBI Taxonomy" id="1348616"/>
    <lineage>
        <taxon>Eukaryota</taxon>
        <taxon>Fungi</taxon>
        <taxon>Fungi incertae sedis</taxon>
        <taxon>Mucoromycota</taxon>
        <taxon>Glomeromycotina</taxon>
        <taxon>Glomeromycetes</taxon>
        <taxon>Diversisporales</taxon>
        <taxon>Gigasporaceae</taxon>
        <taxon>Dentiscutata</taxon>
    </lineage>
</organism>
<keyword evidence="1" id="KW-0472">Membrane</keyword>
<keyword evidence="3" id="KW-1185">Reference proteome</keyword>
<sequence length="42" mass="4709">SSIQAINIVALEVTKVEIVITVVGVITGEFHCFWYYLSHSLK</sequence>
<accession>A0A9N9K1W6</accession>
<name>A0A9N9K1W6_9GLOM</name>
<dbReference type="AlphaFoldDB" id="A0A9N9K1W6"/>
<feature type="non-terminal residue" evidence="2">
    <location>
        <position position="42"/>
    </location>
</feature>
<dbReference type="EMBL" id="CAJVPY010041552">
    <property type="protein sequence ID" value="CAG8806696.1"/>
    <property type="molecule type" value="Genomic_DNA"/>
</dbReference>
<evidence type="ECO:0000313" key="3">
    <source>
        <dbReference type="Proteomes" id="UP000789405"/>
    </source>
</evidence>
<gene>
    <name evidence="2" type="ORF">DERYTH_LOCUS24523</name>
</gene>
<feature type="transmembrane region" description="Helical" evidence="1">
    <location>
        <begin position="18"/>
        <end position="37"/>
    </location>
</feature>
<protein>
    <submittedName>
        <fullName evidence="2">17042_t:CDS:1</fullName>
    </submittedName>
</protein>
<comment type="caution">
    <text evidence="2">The sequence shown here is derived from an EMBL/GenBank/DDBJ whole genome shotgun (WGS) entry which is preliminary data.</text>
</comment>